<dbReference type="EMBL" id="JBIMZQ010000044">
    <property type="protein sequence ID" value="KAL3659819.1"/>
    <property type="molecule type" value="Genomic_DNA"/>
</dbReference>
<dbReference type="PANTHER" id="PTHR46586:SF3">
    <property type="entry name" value="ANKYRIN REPEAT-CONTAINING PROTEIN"/>
    <property type="match status" value="1"/>
</dbReference>
<evidence type="ECO:0000313" key="1">
    <source>
        <dbReference type="EMBL" id="KAL3659819.1"/>
    </source>
</evidence>
<accession>A0ABD3F0I1</accession>
<keyword evidence="2" id="KW-1185">Reference proteome</keyword>
<proteinExistence type="predicted"/>
<dbReference type="AlphaFoldDB" id="A0ABD3F0I1"/>
<gene>
    <name evidence="1" type="ORF">V7S43_015121</name>
</gene>
<organism evidence="1 2">
    <name type="scientific">Phytophthora oleae</name>
    <dbReference type="NCBI Taxonomy" id="2107226"/>
    <lineage>
        <taxon>Eukaryota</taxon>
        <taxon>Sar</taxon>
        <taxon>Stramenopiles</taxon>
        <taxon>Oomycota</taxon>
        <taxon>Peronosporomycetes</taxon>
        <taxon>Peronosporales</taxon>
        <taxon>Peronosporaceae</taxon>
        <taxon>Phytophthora</taxon>
    </lineage>
</organism>
<dbReference type="PANTHER" id="PTHR46586">
    <property type="entry name" value="ANKYRIN REPEAT-CONTAINING PROTEIN"/>
    <property type="match status" value="1"/>
</dbReference>
<dbReference type="Gene3D" id="1.25.40.20">
    <property type="entry name" value="Ankyrin repeat-containing domain"/>
    <property type="match status" value="1"/>
</dbReference>
<dbReference type="InterPro" id="IPR052050">
    <property type="entry name" value="SecEffector_AnkRepeat"/>
</dbReference>
<evidence type="ECO:0000313" key="2">
    <source>
        <dbReference type="Proteomes" id="UP001632037"/>
    </source>
</evidence>
<comment type="caution">
    <text evidence="1">The sequence shown here is derived from an EMBL/GenBank/DDBJ whole genome shotgun (WGS) entry which is preliminary data.</text>
</comment>
<reference evidence="1 2" key="1">
    <citation type="submission" date="2024-09" db="EMBL/GenBank/DDBJ databases">
        <title>Genome sequencing and assembly of Phytophthora oleae, isolate VK10A, causative agent of rot of olive drupes.</title>
        <authorList>
            <person name="Conti Taguali S."/>
            <person name="Riolo M."/>
            <person name="La Spada F."/>
            <person name="Cacciola S.O."/>
            <person name="Dionisio G."/>
        </authorList>
    </citation>
    <scope>NUCLEOTIDE SEQUENCE [LARGE SCALE GENOMIC DNA]</scope>
    <source>
        <strain evidence="1 2">VK10A</strain>
    </source>
</reference>
<dbReference type="Proteomes" id="UP001632037">
    <property type="component" value="Unassembled WGS sequence"/>
</dbReference>
<protein>
    <recommendedName>
        <fullName evidence="3">Ankyrin repeat protein</fullName>
    </recommendedName>
</protein>
<evidence type="ECO:0008006" key="3">
    <source>
        <dbReference type="Google" id="ProtNLM"/>
    </source>
</evidence>
<sequence length="150" mass="16430">MSAAVLGGRRDLVQWLPEPISHSYYDMETALQSAVKMGAIPTAEWLGVRGARWPEITDDSVLSLAAEGRLDVLQWLKTRGIVSQRIDGVVLLVVAAARNRRLEVIRWLMDSVLTRRSGIKQTCIAAGVATFSIHAAAAHGHLKLRVFSMG</sequence>
<name>A0ABD3F0I1_9STRA</name>
<dbReference type="SUPFAM" id="SSF48403">
    <property type="entry name" value="Ankyrin repeat"/>
    <property type="match status" value="1"/>
</dbReference>
<dbReference type="InterPro" id="IPR036770">
    <property type="entry name" value="Ankyrin_rpt-contain_sf"/>
</dbReference>